<evidence type="ECO:0000256" key="3">
    <source>
        <dbReference type="ARBA" id="ARBA00022723"/>
    </source>
</evidence>
<dbReference type="PROSITE" id="PS51379">
    <property type="entry name" value="4FE4S_FER_2"/>
    <property type="match status" value="1"/>
</dbReference>
<dbReference type="InterPro" id="IPR017900">
    <property type="entry name" value="4Fe4S_Fe_S_CS"/>
</dbReference>
<keyword evidence="5" id="KW-0408">Iron</keyword>
<evidence type="ECO:0000313" key="10">
    <source>
        <dbReference type="Proteomes" id="UP000316921"/>
    </source>
</evidence>
<dbReference type="KEGG" id="pbap:Pla133_18610"/>
<evidence type="ECO:0000256" key="1">
    <source>
        <dbReference type="ARBA" id="ARBA00022448"/>
    </source>
</evidence>
<dbReference type="PANTHER" id="PTHR30176">
    <property type="entry name" value="FERREDOXIN-TYPE PROTEIN NAPH"/>
    <property type="match status" value="1"/>
</dbReference>
<reference evidence="9 10" key="1">
    <citation type="submission" date="2019-02" db="EMBL/GenBank/DDBJ databases">
        <title>Deep-cultivation of Planctomycetes and their phenomic and genomic characterization uncovers novel biology.</title>
        <authorList>
            <person name="Wiegand S."/>
            <person name="Jogler M."/>
            <person name="Boedeker C."/>
            <person name="Pinto D."/>
            <person name="Vollmers J."/>
            <person name="Rivas-Marin E."/>
            <person name="Kohn T."/>
            <person name="Peeters S.H."/>
            <person name="Heuer A."/>
            <person name="Rast P."/>
            <person name="Oberbeckmann S."/>
            <person name="Bunk B."/>
            <person name="Jeske O."/>
            <person name="Meyerdierks A."/>
            <person name="Storesund J.E."/>
            <person name="Kallscheuer N."/>
            <person name="Luecker S."/>
            <person name="Lage O.M."/>
            <person name="Pohl T."/>
            <person name="Merkel B.J."/>
            <person name="Hornburger P."/>
            <person name="Mueller R.-W."/>
            <person name="Bruemmer F."/>
            <person name="Labrenz M."/>
            <person name="Spormann A.M."/>
            <person name="Op den Camp H."/>
            <person name="Overmann J."/>
            <person name="Amann R."/>
            <person name="Jetten M.S.M."/>
            <person name="Mascher T."/>
            <person name="Medema M.H."/>
            <person name="Devos D.P."/>
            <person name="Kaster A.-K."/>
            <person name="Ovreas L."/>
            <person name="Rohde M."/>
            <person name="Galperin M.Y."/>
            <person name="Jogler C."/>
        </authorList>
    </citation>
    <scope>NUCLEOTIDE SEQUENCE [LARGE SCALE GENOMIC DNA]</scope>
    <source>
        <strain evidence="9 10">Pla133</strain>
    </source>
</reference>
<dbReference type="NCBIfam" id="TIGR02745">
    <property type="entry name" value="ccoG_rdxA_fixG"/>
    <property type="match status" value="1"/>
</dbReference>
<dbReference type="Gene3D" id="2.60.40.10">
    <property type="entry name" value="Immunoglobulins"/>
    <property type="match status" value="1"/>
</dbReference>
<keyword evidence="7" id="KW-0472">Membrane</keyword>
<dbReference type="EMBL" id="CP036287">
    <property type="protein sequence ID" value="QDU66785.1"/>
    <property type="molecule type" value="Genomic_DNA"/>
</dbReference>
<keyword evidence="10" id="KW-1185">Reference proteome</keyword>
<dbReference type="RefSeq" id="WP_419192275.1">
    <property type="nucleotide sequence ID" value="NZ_CP036287.1"/>
</dbReference>
<protein>
    <submittedName>
        <fullName evidence="9">Electron transport protein YccM</fullName>
    </submittedName>
</protein>
<organism evidence="9 10">
    <name type="scientific">Engelhardtia mirabilis</name>
    <dbReference type="NCBI Taxonomy" id="2528011"/>
    <lineage>
        <taxon>Bacteria</taxon>
        <taxon>Pseudomonadati</taxon>
        <taxon>Planctomycetota</taxon>
        <taxon>Planctomycetia</taxon>
        <taxon>Planctomycetia incertae sedis</taxon>
        <taxon>Engelhardtia</taxon>
    </lineage>
</organism>
<evidence type="ECO:0000256" key="4">
    <source>
        <dbReference type="ARBA" id="ARBA00022982"/>
    </source>
</evidence>
<name>A0A518BIJ4_9BACT</name>
<sequence length="473" mass="53121">MSPLTDHNAPSRPQDGVLATLNEDGSRRWLRPKLAKGRFLPRRAVVAWALIALFTITPFIKIDGTPLFQFDVAHRRFTFFATTFNADETLLLALLVVSIFVGIFFVTALFGRAWCGWACPQTVYMEFVYRPLERFFDGKHYTSGGRTPMPNWRRALKYVAFTLISLHLANTFLAWFVGVDAMFEWTRQSPFEHPGPFVLVLVVTALMMLDFCFFREQMCTLACPYGRLQSVLLDKDSMIVGYDARRGEPRGKLKKGAQAEGRGDCVDCKLCVQVCPTGIDIRDGLQLECVGCTQCIDACDGVMDKIGKPRGLIRYSSENRLAGIAPKLLRPRVVLYPIVLVVMLSAFGFALAKRSPLEIELLRVRSTPYEVLEDSRVSSKVHVKLTNRDDAPRRYSLAVDGQGAELLAPAFPVTIEPADDFESTVFVLVDRERFERGRADVVFRVVDDLGRETLKRGYVMGPLFSSSSKAGDQ</sequence>
<dbReference type="Pfam" id="PF13746">
    <property type="entry name" value="Fer4_18"/>
    <property type="match status" value="1"/>
</dbReference>
<dbReference type="GO" id="GO:0005886">
    <property type="term" value="C:plasma membrane"/>
    <property type="evidence" value="ECO:0007669"/>
    <property type="project" value="TreeGrafter"/>
</dbReference>
<dbReference type="SUPFAM" id="SSF54862">
    <property type="entry name" value="4Fe-4S ferredoxins"/>
    <property type="match status" value="1"/>
</dbReference>
<feature type="transmembrane region" description="Helical" evidence="7">
    <location>
        <begin position="155"/>
        <end position="177"/>
    </location>
</feature>
<proteinExistence type="predicted"/>
<keyword evidence="1" id="KW-0813">Transport</keyword>
<dbReference type="InterPro" id="IPR014116">
    <property type="entry name" value="Cyt_c_oxidase_cbb3_FixG"/>
</dbReference>
<dbReference type="AlphaFoldDB" id="A0A518BIJ4"/>
<keyword evidence="3" id="KW-0479">Metal-binding</keyword>
<evidence type="ECO:0000256" key="6">
    <source>
        <dbReference type="ARBA" id="ARBA00023014"/>
    </source>
</evidence>
<dbReference type="Proteomes" id="UP000316921">
    <property type="component" value="Chromosome"/>
</dbReference>
<dbReference type="InterPro" id="IPR017896">
    <property type="entry name" value="4Fe4S_Fe-S-bd"/>
</dbReference>
<evidence type="ECO:0000256" key="5">
    <source>
        <dbReference type="ARBA" id="ARBA00023004"/>
    </source>
</evidence>
<dbReference type="GO" id="GO:0051539">
    <property type="term" value="F:4 iron, 4 sulfur cluster binding"/>
    <property type="evidence" value="ECO:0007669"/>
    <property type="project" value="UniProtKB-KW"/>
</dbReference>
<evidence type="ECO:0000259" key="8">
    <source>
        <dbReference type="PROSITE" id="PS51379"/>
    </source>
</evidence>
<keyword evidence="6" id="KW-0411">Iron-sulfur</keyword>
<keyword evidence="7" id="KW-1133">Transmembrane helix</keyword>
<keyword evidence="2" id="KW-0004">4Fe-4S</keyword>
<evidence type="ECO:0000256" key="7">
    <source>
        <dbReference type="SAM" id="Phobius"/>
    </source>
</evidence>
<dbReference type="PANTHER" id="PTHR30176:SF3">
    <property type="entry name" value="FERREDOXIN-TYPE PROTEIN NAPH"/>
    <property type="match status" value="1"/>
</dbReference>
<feature type="domain" description="4Fe-4S ferredoxin-type" evidence="8">
    <location>
        <begin position="255"/>
        <end position="284"/>
    </location>
</feature>
<keyword evidence="7" id="KW-0812">Transmembrane</keyword>
<dbReference type="Gene3D" id="3.30.70.20">
    <property type="match status" value="1"/>
</dbReference>
<feature type="transmembrane region" description="Helical" evidence="7">
    <location>
        <begin position="197"/>
        <end position="214"/>
    </location>
</feature>
<feature type="transmembrane region" description="Helical" evidence="7">
    <location>
        <begin position="40"/>
        <end position="60"/>
    </location>
</feature>
<dbReference type="InterPro" id="IPR013783">
    <property type="entry name" value="Ig-like_fold"/>
</dbReference>
<gene>
    <name evidence="9" type="primary">yccM_3</name>
    <name evidence="9" type="ORF">Pla133_18610</name>
</gene>
<dbReference type="GO" id="GO:0046872">
    <property type="term" value="F:metal ion binding"/>
    <property type="evidence" value="ECO:0007669"/>
    <property type="project" value="UniProtKB-KW"/>
</dbReference>
<dbReference type="PROSITE" id="PS00198">
    <property type="entry name" value="4FE4S_FER_1"/>
    <property type="match status" value="1"/>
</dbReference>
<dbReference type="InterPro" id="IPR032879">
    <property type="entry name" value="FixG_C"/>
</dbReference>
<dbReference type="Pfam" id="PF12801">
    <property type="entry name" value="Fer4_5"/>
    <property type="match status" value="1"/>
</dbReference>
<evidence type="ECO:0000256" key="2">
    <source>
        <dbReference type="ARBA" id="ARBA00022485"/>
    </source>
</evidence>
<feature type="transmembrane region" description="Helical" evidence="7">
    <location>
        <begin position="90"/>
        <end position="111"/>
    </location>
</feature>
<evidence type="ECO:0000313" key="9">
    <source>
        <dbReference type="EMBL" id="QDU66785.1"/>
    </source>
</evidence>
<feature type="transmembrane region" description="Helical" evidence="7">
    <location>
        <begin position="333"/>
        <end position="352"/>
    </location>
</feature>
<accession>A0A518BIJ4</accession>
<keyword evidence="4" id="KW-0249">Electron transport</keyword>
<dbReference type="InterPro" id="IPR051684">
    <property type="entry name" value="Electron_Trans/Redox"/>
</dbReference>
<dbReference type="Pfam" id="PF11614">
    <property type="entry name" value="FixG_C"/>
    <property type="match status" value="1"/>
</dbReference>